<protein>
    <submittedName>
        <fullName evidence="1">Uncharacterized protein</fullName>
    </submittedName>
</protein>
<sequence length="325" mass="36248">MATESSVPGPASASTSTWVPRRELALPNELLHKIILWVLCDSVHSICVSTEDTTWEKNVMATFHQVSPAFRAISSEIAGKAFDLVKDVRNNDTTLLNSLREIFVYLGLLGARFRHPTEWGGVSFQTIDCSASSFVFAYALFLSCITLRRNASRSPHDVFESTHKVILTALLQSTALCERVKPVEMTALLKKSIEEESVLAIHGLAVVEGFNQLDSQANSYVILEPHAYRDGTGPITAVRSMIHTALLKIEGSYQQYDSILSNKPAGLEPQLYELPGVFQALRKVAVLTFEEDDYDLYRRIQKLVNHWSVRCPFLNKSNAPIPHSL</sequence>
<reference evidence="1" key="1">
    <citation type="submission" date="2020-11" db="EMBL/GenBank/DDBJ databases">
        <authorList>
            <consortium name="DOE Joint Genome Institute"/>
            <person name="Ahrendt S."/>
            <person name="Riley R."/>
            <person name="Andreopoulos W."/>
            <person name="Labutti K."/>
            <person name="Pangilinan J."/>
            <person name="Ruiz-Duenas F.J."/>
            <person name="Barrasa J.M."/>
            <person name="Sanchez-Garcia M."/>
            <person name="Camarero S."/>
            <person name="Miyauchi S."/>
            <person name="Serrano A."/>
            <person name="Linde D."/>
            <person name="Babiker R."/>
            <person name="Drula E."/>
            <person name="Ayuso-Fernandez I."/>
            <person name="Pacheco R."/>
            <person name="Padilla G."/>
            <person name="Ferreira P."/>
            <person name="Barriuso J."/>
            <person name="Kellner H."/>
            <person name="Castanera R."/>
            <person name="Alfaro M."/>
            <person name="Ramirez L."/>
            <person name="Pisabarro A.G."/>
            <person name="Kuo A."/>
            <person name="Tritt A."/>
            <person name="Lipzen A."/>
            <person name="He G."/>
            <person name="Yan M."/>
            <person name="Ng V."/>
            <person name="Cullen D."/>
            <person name="Martin F."/>
            <person name="Rosso M.-N."/>
            <person name="Henrissat B."/>
            <person name="Hibbett D."/>
            <person name="Martinez A.T."/>
            <person name="Grigoriev I.V."/>
        </authorList>
    </citation>
    <scope>NUCLEOTIDE SEQUENCE</scope>
    <source>
        <strain evidence="1">CBS 506.95</strain>
    </source>
</reference>
<accession>A0A9P6EGU3</accession>
<comment type="caution">
    <text evidence="1">The sequence shown here is derived from an EMBL/GenBank/DDBJ whole genome shotgun (WGS) entry which is preliminary data.</text>
</comment>
<name>A0A9P6EGU3_9AGAR</name>
<proteinExistence type="predicted"/>
<evidence type="ECO:0000313" key="1">
    <source>
        <dbReference type="EMBL" id="KAF9528846.1"/>
    </source>
</evidence>
<dbReference type="OrthoDB" id="2999415at2759"/>
<evidence type="ECO:0000313" key="2">
    <source>
        <dbReference type="Proteomes" id="UP000807306"/>
    </source>
</evidence>
<dbReference type="AlphaFoldDB" id="A0A9P6EGU3"/>
<organism evidence="1 2">
    <name type="scientific">Crepidotus variabilis</name>
    <dbReference type="NCBI Taxonomy" id="179855"/>
    <lineage>
        <taxon>Eukaryota</taxon>
        <taxon>Fungi</taxon>
        <taxon>Dikarya</taxon>
        <taxon>Basidiomycota</taxon>
        <taxon>Agaricomycotina</taxon>
        <taxon>Agaricomycetes</taxon>
        <taxon>Agaricomycetidae</taxon>
        <taxon>Agaricales</taxon>
        <taxon>Agaricineae</taxon>
        <taxon>Crepidotaceae</taxon>
        <taxon>Crepidotus</taxon>
    </lineage>
</organism>
<dbReference type="Proteomes" id="UP000807306">
    <property type="component" value="Unassembled WGS sequence"/>
</dbReference>
<keyword evidence="2" id="KW-1185">Reference proteome</keyword>
<gene>
    <name evidence="1" type="ORF">CPB83DRAFT_853835</name>
</gene>
<dbReference type="EMBL" id="MU157850">
    <property type="protein sequence ID" value="KAF9528846.1"/>
    <property type="molecule type" value="Genomic_DNA"/>
</dbReference>